<feature type="region of interest" description="Disordered" evidence="1">
    <location>
        <begin position="39"/>
        <end position="63"/>
    </location>
</feature>
<evidence type="ECO:0000256" key="1">
    <source>
        <dbReference type="SAM" id="MobiDB-lite"/>
    </source>
</evidence>
<protein>
    <submittedName>
        <fullName evidence="2">Sensory box histidine kinase</fullName>
    </submittedName>
</protein>
<dbReference type="Gene3D" id="3.30.565.10">
    <property type="entry name" value="Histidine kinase-like ATPase, C-terminal domain"/>
    <property type="match status" value="1"/>
</dbReference>
<keyword evidence="2" id="KW-0418">Kinase</keyword>
<keyword evidence="2" id="KW-0808">Transferase</keyword>
<dbReference type="InterPro" id="IPR036890">
    <property type="entry name" value="HATPase_C_sf"/>
</dbReference>
<proteinExistence type="predicted"/>
<comment type="caution">
    <text evidence="2">The sequence shown here is derived from an EMBL/GenBank/DDBJ whole genome shotgun (WGS) entry which is preliminary data.</text>
</comment>
<evidence type="ECO:0000313" key="2">
    <source>
        <dbReference type="EMBL" id="KGB93286.1"/>
    </source>
</evidence>
<dbReference type="GO" id="GO:0016301">
    <property type="term" value="F:kinase activity"/>
    <property type="evidence" value="ECO:0007669"/>
    <property type="project" value="UniProtKB-KW"/>
</dbReference>
<dbReference type="AlphaFoldDB" id="A0AA88Z387"/>
<reference evidence="2 3" key="1">
    <citation type="submission" date="2014-06" db="EMBL/GenBank/DDBJ databases">
        <authorList>
            <person name="Bishop-Lilly K.A."/>
            <person name="Broomall S.M."/>
            <person name="Chain P.S."/>
            <person name="Chertkov O."/>
            <person name="Coyne S.R."/>
            <person name="Daligault H.E."/>
            <person name="Davenport K.W."/>
            <person name="Erkkila T."/>
            <person name="Frey K.G."/>
            <person name="Gibbons H.S."/>
            <person name="Gu W."/>
            <person name="Jaissle J."/>
            <person name="Johnson S.L."/>
            <person name="Koroleva G.I."/>
            <person name="Ladner J.T."/>
            <person name="Lo C.-C."/>
            <person name="Minogue T.D."/>
            <person name="Munk C."/>
            <person name="Palacios G.F."/>
            <person name="Redden C.L."/>
            <person name="Rosenzweig C.N."/>
            <person name="Scholz M.B."/>
            <person name="Teshima H."/>
            <person name="Xu Y."/>
        </authorList>
    </citation>
    <scope>NUCLEOTIDE SEQUENCE [LARGE SCALE GENOMIC DNA]</scope>
    <source>
        <strain evidence="2 3">DWS 37UF10B-2</strain>
    </source>
</reference>
<dbReference type="RefSeq" id="WP_230624770.1">
    <property type="nucleotide sequence ID" value="NZ_KN150853.1"/>
</dbReference>
<organism evidence="2 3">
    <name type="scientific">Burkholderia cepacia</name>
    <name type="common">Pseudomonas cepacia</name>
    <dbReference type="NCBI Taxonomy" id="292"/>
    <lineage>
        <taxon>Bacteria</taxon>
        <taxon>Pseudomonadati</taxon>
        <taxon>Pseudomonadota</taxon>
        <taxon>Betaproteobacteria</taxon>
        <taxon>Burkholderiales</taxon>
        <taxon>Burkholderiaceae</taxon>
        <taxon>Burkholderia</taxon>
        <taxon>Burkholderia cepacia complex</taxon>
    </lineage>
</organism>
<name>A0AA88Z387_BURCE</name>
<dbReference type="EMBL" id="JPGD01000006">
    <property type="protein sequence ID" value="KGB93286.1"/>
    <property type="molecule type" value="Genomic_DNA"/>
</dbReference>
<sequence length="104" mass="11300">MTVNASPFQARPAPHRIRPVARYAAPAALPTLDGYCMPRIADNGHGAPEHPRASQDRPPFGRTGIRERARMLDGPATIDDRPGTRFTLPMALPLHAIQQGDVLS</sequence>
<accession>A0AA88Z387</accession>
<evidence type="ECO:0000313" key="3">
    <source>
        <dbReference type="Proteomes" id="UP000029575"/>
    </source>
</evidence>
<gene>
    <name evidence="2" type="ORF">DM43_840</name>
</gene>
<dbReference type="Proteomes" id="UP000029575">
    <property type="component" value="Unassembled WGS sequence"/>
</dbReference>